<feature type="domain" description="Chromatin target of PRMT1 protein C-terminal" evidence="3">
    <location>
        <begin position="105"/>
        <end position="189"/>
    </location>
</feature>
<gene>
    <name evidence="4" type="ORF">CSUI_005534</name>
</gene>
<feature type="compositionally biased region" description="Low complexity" evidence="2">
    <location>
        <begin position="186"/>
        <end position="198"/>
    </location>
</feature>
<evidence type="ECO:0000313" key="4">
    <source>
        <dbReference type="EMBL" id="PHJ20629.1"/>
    </source>
</evidence>
<dbReference type="OrthoDB" id="333241at2759"/>
<sequence length="253" mass="25580">MKNTGGAAGAGGGDGRFRASGGSSYTSRGRAGPLTSRNFAITRGRYTSGAYRTGVYGRGGYRSTTSYGRGGTYYSGRYQQRGGAVNRYTTTRGGRGGGTTTYALRRGARGGSSSYIRGRGGLRGGRGGVSYFRGGRGGYRGGRGRGGANAGPTSKESLDAELDKYMGEENIKKRLDNDLENYFSRTTGGSSSSTATTGVEGGSTGATGTGSAGEDATSARAGIIPNGHIQTTTGAGGGRSGGAMDVSMDNSTL</sequence>
<feature type="compositionally biased region" description="Gly residues" evidence="2">
    <location>
        <begin position="1"/>
        <end position="14"/>
    </location>
</feature>
<organism evidence="4 5">
    <name type="scientific">Cystoisospora suis</name>
    <dbReference type="NCBI Taxonomy" id="483139"/>
    <lineage>
        <taxon>Eukaryota</taxon>
        <taxon>Sar</taxon>
        <taxon>Alveolata</taxon>
        <taxon>Apicomplexa</taxon>
        <taxon>Conoidasida</taxon>
        <taxon>Coccidia</taxon>
        <taxon>Eucoccidiorida</taxon>
        <taxon>Eimeriorina</taxon>
        <taxon>Sarcocystidae</taxon>
        <taxon>Cystoisospora</taxon>
    </lineage>
</organism>
<dbReference type="InterPro" id="IPR025715">
    <property type="entry name" value="FoP_C"/>
</dbReference>
<proteinExistence type="predicted"/>
<dbReference type="GeneID" id="94428920"/>
<evidence type="ECO:0000256" key="1">
    <source>
        <dbReference type="ARBA" id="ARBA00022884"/>
    </source>
</evidence>
<evidence type="ECO:0000256" key="2">
    <source>
        <dbReference type="SAM" id="MobiDB-lite"/>
    </source>
</evidence>
<evidence type="ECO:0000259" key="3">
    <source>
        <dbReference type="SMART" id="SM01218"/>
    </source>
</evidence>
<dbReference type="AlphaFoldDB" id="A0A2C6KUV4"/>
<dbReference type="Pfam" id="PF13865">
    <property type="entry name" value="FoP_duplication"/>
    <property type="match status" value="1"/>
</dbReference>
<comment type="caution">
    <text evidence="4">The sequence shown here is derived from an EMBL/GenBank/DDBJ whole genome shotgun (WGS) entry which is preliminary data.</text>
</comment>
<name>A0A2C6KUV4_9APIC</name>
<dbReference type="VEuPathDB" id="ToxoDB:CSUI_005534"/>
<feature type="region of interest" description="Disordered" evidence="2">
    <location>
        <begin position="1"/>
        <end position="36"/>
    </location>
</feature>
<feature type="region of interest" description="Disordered" evidence="2">
    <location>
        <begin position="183"/>
        <end position="253"/>
    </location>
</feature>
<dbReference type="GO" id="GO:0003723">
    <property type="term" value="F:RNA binding"/>
    <property type="evidence" value="ECO:0007669"/>
    <property type="project" value="UniProtKB-KW"/>
</dbReference>
<dbReference type="Proteomes" id="UP000221165">
    <property type="component" value="Unassembled WGS sequence"/>
</dbReference>
<dbReference type="EMBL" id="MIGC01002671">
    <property type="protein sequence ID" value="PHJ20629.1"/>
    <property type="molecule type" value="Genomic_DNA"/>
</dbReference>
<accession>A0A2C6KUV4</accession>
<protein>
    <submittedName>
        <fullName evidence="4">Fop carboxy-terminal duplication domain protein</fullName>
    </submittedName>
</protein>
<evidence type="ECO:0000313" key="5">
    <source>
        <dbReference type="Proteomes" id="UP000221165"/>
    </source>
</evidence>
<feature type="compositionally biased region" description="Gly residues" evidence="2">
    <location>
        <begin position="199"/>
        <end position="211"/>
    </location>
</feature>
<keyword evidence="5" id="KW-1185">Reference proteome</keyword>
<dbReference type="RefSeq" id="XP_067922316.1">
    <property type="nucleotide sequence ID" value="XM_068065709.1"/>
</dbReference>
<reference evidence="4 5" key="1">
    <citation type="journal article" date="2017" name="Int. J. Parasitol.">
        <title>The genome of the protozoan parasite Cystoisospora suis and a reverse vaccinology approach to identify vaccine candidates.</title>
        <authorList>
            <person name="Palmieri N."/>
            <person name="Shrestha A."/>
            <person name="Ruttkowski B."/>
            <person name="Beck T."/>
            <person name="Vogl C."/>
            <person name="Tomley F."/>
            <person name="Blake D.P."/>
            <person name="Joachim A."/>
        </authorList>
    </citation>
    <scope>NUCLEOTIDE SEQUENCE [LARGE SCALE GENOMIC DNA]</scope>
    <source>
        <strain evidence="4 5">Wien I</strain>
    </source>
</reference>
<keyword evidence="1" id="KW-0694">RNA-binding</keyword>
<dbReference type="SMART" id="SM01218">
    <property type="entry name" value="FoP_duplication"/>
    <property type="match status" value="1"/>
</dbReference>